<reference evidence="1" key="1">
    <citation type="submission" date="2018-10" db="EMBL/GenBank/DDBJ databases">
        <title>Hidden diversity of soil giant viruses.</title>
        <authorList>
            <person name="Schulz F."/>
            <person name="Alteio L."/>
            <person name="Goudeau D."/>
            <person name="Ryan E.M."/>
            <person name="Malmstrom R.R."/>
            <person name="Blanchard J."/>
            <person name="Woyke T."/>
        </authorList>
    </citation>
    <scope>NUCLEOTIDE SEQUENCE</scope>
    <source>
        <strain evidence="1">HAV1</strain>
    </source>
</reference>
<protein>
    <submittedName>
        <fullName evidence="1">Putative WcaK-like polysaccharide pyruvyl transferase</fullName>
    </submittedName>
</protein>
<name>A0A3G5A7J3_9VIRU</name>
<gene>
    <name evidence="1" type="ORF">Harvfovirus63_6</name>
</gene>
<sequence>MLQRFKAKTYFVFVRNSKKNIISEYKEPLILLKKNQISFPDMIDPEDTEDDISHIVLNFSYIDHKSIMNYNHSNWPFIFNSMIKYDSMKLTNRILFDYYLDETFVFKRDEYIAASIIPYVCPWIGIFHNGPGALVDIVSDTVFIQSLATCKGIIVMSEYLKKWFDNIFGDLGIKVKVNYIMSPVEMVISEQNMFSVELFRRNHKKRIGQMPQIGGWQRDHYMIYAIDLDKSIQKTIFQGPNVEYYAKPEKFDYKLMIFGYISEMEIKPDGYIFGMLAELDRKHKDVVICPYPSTKEFDGFLRENILFMNFADSSASDIVLSCLVRGTPIVVNKLDAVMEYLGGDYPLYYDDLHHASYLVDKLLDPKNSLLEQTVEYLVNHFSKIRKKLDINSFIVAIGEIHENAQKASGFAYIKN</sequence>
<keyword evidence="1" id="KW-0808">Transferase</keyword>
<organism evidence="1">
    <name type="scientific">Harvfovirus sp</name>
    <dbReference type="NCBI Taxonomy" id="2487768"/>
    <lineage>
        <taxon>Viruses</taxon>
        <taxon>Varidnaviria</taxon>
        <taxon>Bamfordvirae</taxon>
        <taxon>Nucleocytoviricota</taxon>
        <taxon>Megaviricetes</taxon>
        <taxon>Imitervirales</taxon>
        <taxon>Mimiviridae</taxon>
        <taxon>Klosneuvirinae</taxon>
    </lineage>
</organism>
<accession>A0A3G5A7J3</accession>
<dbReference type="GO" id="GO:0016740">
    <property type="term" value="F:transferase activity"/>
    <property type="evidence" value="ECO:0007669"/>
    <property type="project" value="UniProtKB-KW"/>
</dbReference>
<dbReference type="EMBL" id="MK072305">
    <property type="protein sequence ID" value="AYV81803.1"/>
    <property type="molecule type" value="Genomic_DNA"/>
</dbReference>
<proteinExistence type="predicted"/>
<evidence type="ECO:0000313" key="1">
    <source>
        <dbReference type="EMBL" id="AYV81803.1"/>
    </source>
</evidence>